<organism evidence="2 3">
    <name type="scientific">Candidatus Pullibacteroides excrementavium</name>
    <dbReference type="NCBI Taxonomy" id="2840905"/>
    <lineage>
        <taxon>Bacteria</taxon>
        <taxon>Pseudomonadati</taxon>
        <taxon>Bacteroidota</taxon>
        <taxon>Bacteroidia</taxon>
        <taxon>Bacteroidales</taxon>
        <taxon>Candidatus Pullibacteroides</taxon>
    </lineage>
</organism>
<dbReference type="InterPro" id="IPR013783">
    <property type="entry name" value="Ig-like_fold"/>
</dbReference>
<evidence type="ECO:0000313" key="2">
    <source>
        <dbReference type="EMBL" id="MBO8433622.1"/>
    </source>
</evidence>
<dbReference type="EMBL" id="JADIMZ010000158">
    <property type="protein sequence ID" value="MBO8433622.1"/>
    <property type="molecule type" value="Genomic_DNA"/>
</dbReference>
<sequence>MKRMNVALFRSLLGLALSLGIVTALEAQSVSTEVQKKAVLLEEYTGVGCGNCPDGAAMAATIKQAGGDRFYIISIHEGHYAETEPDYRTEWGAALLEQAGDIGFPQGSLDRVQYEGSTMNANRGSWTKRAKALMQEEAEVNLHMEASVDAQSREMNIKVEYCYPETFADEFHLLNIALLQNHVIGRQNGAGDSYSHEHMLRDLITGQWGDTLSALQPGQVYVKEYTYAVPEKVGEIEVDIRNIELVAFVTRTTADVLNTTGAKPRIDNLDEPMALSASAVDLGAARYAGKNFPARIRNLCNDTLKRVEYAAEINGQVQNGQLDVVIPPYQELMVEFTVDDYEPLASNEVSVTVVSANGESLSLPELQYKFTGPMPISSDILYVEWETDDCPDEVAFTVKDRNGRAVYAQGPFEAGSGKQVLKDTVVLESDGIYSLEFSDSWLDGWLEGDKGSFKVKTADGKLLGQNYSVRGAGETIFVDLVKSTNSETDRMESELKILPVEGGLRILNPDLSIIRRVQVFDMRGALLFDKVMDVRDDVFVPFTVKTVQIGVVKVFTDKGISVTKAMLY</sequence>
<feature type="chain" id="PRO_5039527712" evidence="1">
    <location>
        <begin position="28"/>
        <end position="568"/>
    </location>
</feature>
<keyword evidence="1" id="KW-0732">Signal</keyword>
<dbReference type="InterPro" id="IPR021615">
    <property type="entry name" value="Omp28"/>
</dbReference>
<evidence type="ECO:0000313" key="3">
    <source>
        <dbReference type="Proteomes" id="UP000823612"/>
    </source>
</evidence>
<feature type="signal peptide" evidence="1">
    <location>
        <begin position="1"/>
        <end position="27"/>
    </location>
</feature>
<reference evidence="2" key="1">
    <citation type="submission" date="2020-10" db="EMBL/GenBank/DDBJ databases">
        <authorList>
            <person name="Gilroy R."/>
        </authorList>
    </citation>
    <scope>NUCLEOTIDE SEQUENCE</scope>
    <source>
        <strain evidence="2">2889</strain>
    </source>
</reference>
<evidence type="ECO:0000256" key="1">
    <source>
        <dbReference type="SAM" id="SignalP"/>
    </source>
</evidence>
<comment type="caution">
    <text evidence="2">The sequence shown here is derived from an EMBL/GenBank/DDBJ whole genome shotgun (WGS) entry which is preliminary data.</text>
</comment>
<reference evidence="2" key="2">
    <citation type="journal article" date="2021" name="PeerJ">
        <title>Extensive microbial diversity within the chicken gut microbiome revealed by metagenomics and culture.</title>
        <authorList>
            <person name="Gilroy R."/>
            <person name="Ravi A."/>
            <person name="Getino M."/>
            <person name="Pursley I."/>
            <person name="Horton D.L."/>
            <person name="Alikhan N.F."/>
            <person name="Baker D."/>
            <person name="Gharbi K."/>
            <person name="Hall N."/>
            <person name="Watson M."/>
            <person name="Adriaenssens E.M."/>
            <person name="Foster-Nyarko E."/>
            <person name="Jarju S."/>
            <person name="Secka A."/>
            <person name="Antonio M."/>
            <person name="Oren A."/>
            <person name="Chaudhuri R.R."/>
            <person name="La Ragione R."/>
            <person name="Hildebrand F."/>
            <person name="Pallen M.J."/>
        </authorList>
    </citation>
    <scope>NUCLEOTIDE SEQUENCE</scope>
    <source>
        <strain evidence="2">2889</strain>
    </source>
</reference>
<accession>A0A9D9DT15</accession>
<dbReference type="Gene3D" id="2.60.40.10">
    <property type="entry name" value="Immunoglobulins"/>
    <property type="match status" value="1"/>
</dbReference>
<name>A0A9D9DT15_9BACT</name>
<protein>
    <submittedName>
        <fullName evidence="2">Omp28-related outer membrane protein</fullName>
    </submittedName>
</protein>
<gene>
    <name evidence="2" type="ORF">IAB08_10085</name>
</gene>
<proteinExistence type="predicted"/>
<dbReference type="Proteomes" id="UP000823612">
    <property type="component" value="Unassembled WGS sequence"/>
</dbReference>
<dbReference type="Pfam" id="PF11551">
    <property type="entry name" value="Omp28"/>
    <property type="match status" value="1"/>
</dbReference>
<dbReference type="AlphaFoldDB" id="A0A9D9DT15"/>